<reference evidence="2 3" key="1">
    <citation type="journal article" date="2018" name="Int. J. Syst. Evol. Microbiol.">
        <title>Glycomyces paridis sp. nov., isolated from the medicinal plant Paris polyphylla.</title>
        <authorList>
            <person name="Fang X.M."/>
            <person name="Bai J.L."/>
            <person name="Su J."/>
            <person name="Zhao L.L."/>
            <person name="Liu H.Y."/>
            <person name="Ma B.P."/>
            <person name="Zhang Y.Q."/>
            <person name="Yu L.Y."/>
        </authorList>
    </citation>
    <scope>NUCLEOTIDE SEQUENCE [LARGE SCALE GENOMIC DNA]</scope>
    <source>
        <strain evidence="2 3">CPCC 204357</strain>
    </source>
</reference>
<dbReference type="InterPro" id="IPR038607">
    <property type="entry name" value="PhoD-like_sf"/>
</dbReference>
<dbReference type="PANTHER" id="PTHR33987:SF1">
    <property type="entry name" value="CALCINEURIN-LIKE METALLO-PHOSPHOESTERASE SUPERFAMILY PROTEIN"/>
    <property type="match status" value="1"/>
</dbReference>
<dbReference type="RefSeq" id="WP_136530180.1">
    <property type="nucleotide sequence ID" value="NZ_STGX01000009.1"/>
</dbReference>
<dbReference type="Proteomes" id="UP000305792">
    <property type="component" value="Unassembled WGS sequence"/>
</dbReference>
<dbReference type="InterPro" id="IPR018946">
    <property type="entry name" value="PhoD-like_MPP"/>
</dbReference>
<evidence type="ECO:0000313" key="3">
    <source>
        <dbReference type="Proteomes" id="UP000305792"/>
    </source>
</evidence>
<dbReference type="OrthoDB" id="327733at2"/>
<dbReference type="Gene3D" id="3.60.21.70">
    <property type="entry name" value="PhoD-like phosphatase"/>
    <property type="match status" value="1"/>
</dbReference>
<dbReference type="Pfam" id="PF09423">
    <property type="entry name" value="PhoD"/>
    <property type="match status" value="1"/>
</dbReference>
<dbReference type="AlphaFoldDB" id="A0A4S8PCA3"/>
<name>A0A4S8PCA3_9ACTN</name>
<organism evidence="2 3">
    <name type="scientific">Glycomyces paridis</name>
    <dbReference type="NCBI Taxonomy" id="2126555"/>
    <lineage>
        <taxon>Bacteria</taxon>
        <taxon>Bacillati</taxon>
        <taxon>Actinomycetota</taxon>
        <taxon>Actinomycetes</taxon>
        <taxon>Glycomycetales</taxon>
        <taxon>Glycomycetaceae</taxon>
        <taxon>Glycomyces</taxon>
    </lineage>
</organism>
<dbReference type="PANTHER" id="PTHR33987">
    <property type="entry name" value="CALCINEURIN-LIKE METALLO-PHOSPHOESTERASE SUPERFAMILY PROTEIN"/>
    <property type="match status" value="1"/>
</dbReference>
<gene>
    <name evidence="2" type="ORF">E9998_13230</name>
</gene>
<proteinExistence type="predicted"/>
<feature type="domain" description="PhoD-like phosphatase metallophosphatase" evidence="1">
    <location>
        <begin position="172"/>
        <end position="344"/>
    </location>
</feature>
<evidence type="ECO:0000259" key="1">
    <source>
        <dbReference type="Pfam" id="PF09423"/>
    </source>
</evidence>
<accession>A0A4S8PCA3</accession>
<comment type="caution">
    <text evidence="2">The sequence shown here is derived from an EMBL/GenBank/DDBJ whole genome shotgun (WGS) entry which is preliminary data.</text>
</comment>
<sequence>MTIVNLLPGNASPTGGTVAVRATTGSVRLLVADNQAMTGGVYTGSVARDAGGCAQVPITGLEPYTRYWFQAEDGSGLGAAKGSFFTHPPLGEPASYTAAVAGDVGLSPRYPGVAGGELDAARVSNTDLYDHMHLRSIFEDWLMFVDPGDWGYPDWGTRNTDTIANRRRFRDDLLAQPKAGQFYANHAYLGTWGDHNFAANNSDGTYVNKALAAQEWRERIPSGPLAEATGPIYHDRQIARTLWMVSDDRYHRSPNGATDNASKTMLGSGQKAWMAARLAAAASDDSIGALVWVMGSQWMNPTHADGWASFLTERAELVEMFGDTGWIGNMVIVSADAHDCAIFSPDAVASNGMAAHVPVFHFAAIDATPIYGGPSDVGLASGMSLANNFRGRGQFGTLRIDDKGGDLSIAGTAWRRDTVLNRFQFTTGGASLALPAGTPGTVLAL</sequence>
<dbReference type="EMBL" id="STGX01000009">
    <property type="protein sequence ID" value="THV27947.1"/>
    <property type="molecule type" value="Genomic_DNA"/>
</dbReference>
<keyword evidence="3" id="KW-1185">Reference proteome</keyword>
<protein>
    <recommendedName>
        <fullName evidence="1">PhoD-like phosphatase metallophosphatase domain-containing protein</fullName>
    </recommendedName>
</protein>
<evidence type="ECO:0000313" key="2">
    <source>
        <dbReference type="EMBL" id="THV27947.1"/>
    </source>
</evidence>